<dbReference type="RefSeq" id="WP_067390501.1">
    <property type="nucleotide sequence ID" value="NZ_JXKH01000002.1"/>
</dbReference>
<dbReference type="GO" id="GO:0016747">
    <property type="term" value="F:acyltransferase activity, transferring groups other than amino-acyl groups"/>
    <property type="evidence" value="ECO:0007669"/>
    <property type="project" value="InterPro"/>
</dbReference>
<dbReference type="Pfam" id="PF13508">
    <property type="entry name" value="Acetyltransf_7"/>
    <property type="match status" value="1"/>
</dbReference>
<dbReference type="EMBL" id="JXKH01000002">
    <property type="protein sequence ID" value="OJG19603.1"/>
    <property type="molecule type" value="Genomic_DNA"/>
</dbReference>
<reference evidence="2 3" key="1">
    <citation type="submission" date="2014-12" db="EMBL/GenBank/DDBJ databases">
        <title>Draft genome sequences of 29 type strains of Enterococci.</title>
        <authorList>
            <person name="Zhong Z."/>
            <person name="Sun Z."/>
            <person name="Liu W."/>
            <person name="Zhang W."/>
            <person name="Zhang H."/>
        </authorList>
    </citation>
    <scope>NUCLEOTIDE SEQUENCE [LARGE SCALE GENOMIC DNA]</scope>
    <source>
        <strain evidence="2 3">DSM 17029</strain>
    </source>
</reference>
<feature type="domain" description="N-acetyltransferase" evidence="1">
    <location>
        <begin position="1"/>
        <end position="137"/>
    </location>
</feature>
<name>A0A1L8RIN8_9ENTE</name>
<dbReference type="Proteomes" id="UP000181884">
    <property type="component" value="Unassembled WGS sequence"/>
</dbReference>
<accession>A0A1L8RIN8</accession>
<protein>
    <recommendedName>
        <fullName evidence="1">N-acetyltransferase domain-containing protein</fullName>
    </recommendedName>
</protein>
<evidence type="ECO:0000259" key="1">
    <source>
        <dbReference type="PROSITE" id="PS51186"/>
    </source>
</evidence>
<evidence type="ECO:0000313" key="3">
    <source>
        <dbReference type="Proteomes" id="UP000181884"/>
    </source>
</evidence>
<keyword evidence="3" id="KW-1185">Reference proteome</keyword>
<dbReference type="CDD" id="cd04301">
    <property type="entry name" value="NAT_SF"/>
    <property type="match status" value="1"/>
</dbReference>
<gene>
    <name evidence="2" type="ORF">RU97_GL001174</name>
</gene>
<dbReference type="PROSITE" id="PS51186">
    <property type="entry name" value="GNAT"/>
    <property type="match status" value="1"/>
</dbReference>
<dbReference type="InterPro" id="IPR052829">
    <property type="entry name" value="N-acetyltransferase_domain"/>
</dbReference>
<dbReference type="AlphaFoldDB" id="A0A1L8RIN8"/>
<dbReference type="InterPro" id="IPR016181">
    <property type="entry name" value="Acyl_CoA_acyltransferase"/>
</dbReference>
<dbReference type="PANTHER" id="PTHR43259">
    <property type="entry name" value="SPT10P"/>
    <property type="match status" value="1"/>
</dbReference>
<dbReference type="STRING" id="214095.RU97_GL001174"/>
<evidence type="ECO:0000313" key="2">
    <source>
        <dbReference type="EMBL" id="OJG19603.1"/>
    </source>
</evidence>
<comment type="caution">
    <text evidence="2">The sequence shown here is derived from an EMBL/GenBank/DDBJ whole genome shotgun (WGS) entry which is preliminary data.</text>
</comment>
<dbReference type="PANTHER" id="PTHR43259:SF1">
    <property type="entry name" value="N-ACETYLTRANSFERASE DOMAIN-CONTAINING PROTEIN"/>
    <property type="match status" value="1"/>
</dbReference>
<sequence>MEIRKAEEKDITTLNRLDVHVTETKLDELVLLEQVYVVTEGEKIVGWLRYNFFWDEIPFMNMLFFDEAYRGKGYGTRLVCRWEEDMKMKGYKEVMTSTVAEETAQHFYYSLGYHSIGGFTLSGTEYELILCKQFRKS</sequence>
<dbReference type="Gene3D" id="3.40.630.30">
    <property type="match status" value="1"/>
</dbReference>
<proteinExistence type="predicted"/>
<dbReference type="InterPro" id="IPR000182">
    <property type="entry name" value="GNAT_dom"/>
</dbReference>
<organism evidence="2 3">
    <name type="scientific">Enterococcus canis</name>
    <dbReference type="NCBI Taxonomy" id="214095"/>
    <lineage>
        <taxon>Bacteria</taxon>
        <taxon>Bacillati</taxon>
        <taxon>Bacillota</taxon>
        <taxon>Bacilli</taxon>
        <taxon>Lactobacillales</taxon>
        <taxon>Enterococcaceae</taxon>
        <taxon>Enterococcus</taxon>
    </lineage>
</organism>
<dbReference type="SUPFAM" id="SSF55729">
    <property type="entry name" value="Acyl-CoA N-acyltransferases (Nat)"/>
    <property type="match status" value="1"/>
</dbReference>